<name>A0AAN6IUV4_EXODE</name>
<evidence type="ECO:0000313" key="3">
    <source>
        <dbReference type="Proteomes" id="UP001161757"/>
    </source>
</evidence>
<feature type="compositionally biased region" description="Basic and acidic residues" evidence="1">
    <location>
        <begin position="39"/>
        <end position="49"/>
    </location>
</feature>
<sequence>MWYIEYSFFHKDRGIDVDRGHQRLRTTKQEKAMKNAVDGRKFHSSHALESDNAVGNGYNLRGAPDKHRNRGDGGSVPEVSQYLNRHEPVRTGFHGCKTASKK</sequence>
<dbReference type="Proteomes" id="UP001161757">
    <property type="component" value="Unassembled WGS sequence"/>
</dbReference>
<accession>A0AAN6IUV4</accession>
<comment type="caution">
    <text evidence="2">The sequence shown here is derived from an EMBL/GenBank/DDBJ whole genome shotgun (WGS) entry which is preliminary data.</text>
</comment>
<gene>
    <name evidence="2" type="ORF">HRR80_005148</name>
</gene>
<reference evidence="2" key="1">
    <citation type="submission" date="2023-01" db="EMBL/GenBank/DDBJ databases">
        <title>Exophiala dermititidis isolated from Cystic Fibrosis Patient.</title>
        <authorList>
            <person name="Kurbessoian T."/>
            <person name="Crocker A."/>
            <person name="Murante D."/>
            <person name="Hogan D.A."/>
            <person name="Stajich J.E."/>
        </authorList>
    </citation>
    <scope>NUCLEOTIDE SEQUENCE</scope>
    <source>
        <strain evidence="2">Ex8</strain>
    </source>
</reference>
<proteinExistence type="predicted"/>
<organism evidence="2 3">
    <name type="scientific">Exophiala dermatitidis</name>
    <name type="common">Black yeast-like fungus</name>
    <name type="synonym">Wangiella dermatitidis</name>
    <dbReference type="NCBI Taxonomy" id="5970"/>
    <lineage>
        <taxon>Eukaryota</taxon>
        <taxon>Fungi</taxon>
        <taxon>Dikarya</taxon>
        <taxon>Ascomycota</taxon>
        <taxon>Pezizomycotina</taxon>
        <taxon>Eurotiomycetes</taxon>
        <taxon>Chaetothyriomycetidae</taxon>
        <taxon>Chaetothyriales</taxon>
        <taxon>Herpotrichiellaceae</taxon>
        <taxon>Exophiala</taxon>
    </lineage>
</organism>
<protein>
    <submittedName>
        <fullName evidence="2">Uncharacterized protein</fullName>
    </submittedName>
</protein>
<dbReference type="AlphaFoldDB" id="A0AAN6IUV4"/>
<feature type="region of interest" description="Disordered" evidence="1">
    <location>
        <begin position="39"/>
        <end position="102"/>
    </location>
</feature>
<dbReference type="EMBL" id="JAJGCB010000009">
    <property type="protein sequence ID" value="KAJ8991093.1"/>
    <property type="molecule type" value="Genomic_DNA"/>
</dbReference>
<evidence type="ECO:0000256" key="1">
    <source>
        <dbReference type="SAM" id="MobiDB-lite"/>
    </source>
</evidence>
<evidence type="ECO:0000313" key="2">
    <source>
        <dbReference type="EMBL" id="KAJ8991093.1"/>
    </source>
</evidence>